<dbReference type="InterPro" id="IPR025239">
    <property type="entry name" value="DUF4187"/>
</dbReference>
<dbReference type="PANTHER" id="PTHR21032">
    <property type="entry name" value="G PATCH DOMAIN-CONTAINING PROTEIN 11"/>
    <property type="match status" value="1"/>
</dbReference>
<reference evidence="6 7" key="1">
    <citation type="submission" date="2015-04" db="EMBL/GenBank/DDBJ databases">
        <authorList>
            <person name="Syromyatnikov M.Y."/>
            <person name="Popov V.N."/>
        </authorList>
    </citation>
    <scope>NUCLEOTIDE SEQUENCE [LARGE SCALE GENOMIC DNA]</scope>
</reference>
<dbReference type="GO" id="GO:0003676">
    <property type="term" value="F:nucleic acid binding"/>
    <property type="evidence" value="ECO:0007669"/>
    <property type="project" value="InterPro"/>
</dbReference>
<comment type="similarity">
    <text evidence="1">Belongs to the GPATCH11 family.</text>
</comment>
<dbReference type="InterPro" id="IPR039249">
    <property type="entry name" value="GPATCH11"/>
</dbReference>
<dbReference type="Proteomes" id="UP000183832">
    <property type="component" value="Unassembled WGS sequence"/>
</dbReference>
<organism evidence="6 7">
    <name type="scientific">Clunio marinus</name>
    <dbReference type="NCBI Taxonomy" id="568069"/>
    <lineage>
        <taxon>Eukaryota</taxon>
        <taxon>Metazoa</taxon>
        <taxon>Ecdysozoa</taxon>
        <taxon>Arthropoda</taxon>
        <taxon>Hexapoda</taxon>
        <taxon>Insecta</taxon>
        <taxon>Pterygota</taxon>
        <taxon>Neoptera</taxon>
        <taxon>Endopterygota</taxon>
        <taxon>Diptera</taxon>
        <taxon>Nematocera</taxon>
        <taxon>Chironomoidea</taxon>
        <taxon>Chironomidae</taxon>
        <taxon>Clunio</taxon>
    </lineage>
</organism>
<dbReference type="OrthoDB" id="786951at2759"/>
<dbReference type="AlphaFoldDB" id="A0A1J1IGT3"/>
<dbReference type="PROSITE" id="PS50174">
    <property type="entry name" value="G_PATCH"/>
    <property type="match status" value="1"/>
</dbReference>
<dbReference type="EMBL" id="CVRI01000048">
    <property type="protein sequence ID" value="CRK98978.1"/>
    <property type="molecule type" value="Genomic_DNA"/>
</dbReference>
<dbReference type="Pfam" id="PF01585">
    <property type="entry name" value="G-patch"/>
    <property type="match status" value="1"/>
</dbReference>
<dbReference type="PANTHER" id="PTHR21032:SF0">
    <property type="entry name" value="G PATCH DOMAIN-CONTAINING PROTEIN 11"/>
    <property type="match status" value="1"/>
</dbReference>
<dbReference type="SMART" id="SM01173">
    <property type="entry name" value="DUF4187"/>
    <property type="match status" value="1"/>
</dbReference>
<evidence type="ECO:0000313" key="7">
    <source>
        <dbReference type="Proteomes" id="UP000183832"/>
    </source>
</evidence>
<dbReference type="SMART" id="SM00443">
    <property type="entry name" value="G_patch"/>
    <property type="match status" value="1"/>
</dbReference>
<feature type="region of interest" description="Disordered" evidence="4">
    <location>
        <begin position="192"/>
        <end position="212"/>
    </location>
</feature>
<evidence type="ECO:0000256" key="4">
    <source>
        <dbReference type="SAM" id="MobiDB-lite"/>
    </source>
</evidence>
<name>A0A1J1IGT3_9DIPT</name>
<dbReference type="InterPro" id="IPR000467">
    <property type="entry name" value="G_patch_dom"/>
</dbReference>
<evidence type="ECO:0000256" key="3">
    <source>
        <dbReference type="ARBA" id="ARBA00030688"/>
    </source>
</evidence>
<evidence type="ECO:0000259" key="5">
    <source>
        <dbReference type="PROSITE" id="PS50174"/>
    </source>
</evidence>
<keyword evidence="7" id="KW-1185">Reference proteome</keyword>
<gene>
    <name evidence="6" type="ORF">CLUMA_CG012029</name>
</gene>
<feature type="domain" description="G-patch" evidence="5">
    <location>
        <begin position="70"/>
        <end position="119"/>
    </location>
</feature>
<sequence length="257" mass="29893">MSDEEEDYMSDAFLAKLQDVTPSLINNSAVKRRNEIETKKKEQQGKHRYKPVREMQNEKLKEGLNKAITSDNKGFAMLSKMGFKPGTSLGKSSQATAITEPIKINLNTDGRMGLGTQTAVKEHRERQLSNLKRKMDAADLTPEEYRKQMREAADKKQIVWDLHKLQKTCRILDLEKNVKFPIHPWFWPKDFSKKDDSSEEDEEEINNKEKELTDSERLEMLRKFLRASYFYCEYCGHQYKDGTDFMNGCPGPSKDDH</sequence>
<evidence type="ECO:0000256" key="1">
    <source>
        <dbReference type="ARBA" id="ARBA00007140"/>
    </source>
</evidence>
<dbReference type="Pfam" id="PF13821">
    <property type="entry name" value="DUF4187"/>
    <property type="match status" value="1"/>
</dbReference>
<protein>
    <recommendedName>
        <fullName evidence="2">G patch domain-containing protein 11</fullName>
    </recommendedName>
    <alternativeName>
        <fullName evidence="3">Coiled-coil domain-containing protein 75</fullName>
    </alternativeName>
</protein>
<evidence type="ECO:0000313" key="6">
    <source>
        <dbReference type="EMBL" id="CRK98978.1"/>
    </source>
</evidence>
<accession>A0A1J1IGT3</accession>
<evidence type="ECO:0000256" key="2">
    <source>
        <dbReference type="ARBA" id="ARBA00021978"/>
    </source>
</evidence>
<proteinExistence type="inferred from homology"/>
<dbReference type="GO" id="GO:0000776">
    <property type="term" value="C:kinetochore"/>
    <property type="evidence" value="ECO:0007669"/>
    <property type="project" value="TreeGrafter"/>
</dbReference>